<evidence type="ECO:0000256" key="1">
    <source>
        <dbReference type="ARBA" id="ARBA00003660"/>
    </source>
</evidence>
<dbReference type="InterPro" id="IPR006036">
    <property type="entry name" value="K_uptake_TrkA"/>
</dbReference>
<keyword evidence="10" id="KW-1185">Reference proteome</keyword>
<sequence>MSKDLRIVIVGGGRVGYHTARRLDNRGHDIVIVEKDEDRVQFLSDQYIASVIHGDGGRPSVLREAQLERSDVIAGLTSYGAMTNVGICMTAQRVAPDIKTVARIDHGDHEEFEEIVDAVVYPEELAAHTAANDIIDVSGGGVRTIEEITDRLELIEIEVAEGAPAAGKSLDAVSFPRGAVVVAEQHTGNFPGPDMVLEPGVQYILAVQTGVSDEVVRLLRG</sequence>
<dbReference type="PANTHER" id="PTHR43833">
    <property type="entry name" value="POTASSIUM CHANNEL PROTEIN 2-RELATED-RELATED"/>
    <property type="match status" value="1"/>
</dbReference>
<evidence type="ECO:0000259" key="8">
    <source>
        <dbReference type="PROSITE" id="PS51202"/>
    </source>
</evidence>
<dbReference type="Pfam" id="PF02080">
    <property type="entry name" value="TrkA_C"/>
    <property type="match status" value="1"/>
</dbReference>
<dbReference type="Gene3D" id="3.30.70.1450">
    <property type="entry name" value="Regulator of K+ conductance, C-terminal domain"/>
    <property type="match status" value="1"/>
</dbReference>
<evidence type="ECO:0000256" key="4">
    <source>
        <dbReference type="ARBA" id="ARBA00022958"/>
    </source>
</evidence>
<keyword evidence="6" id="KW-0406">Ion transport</keyword>
<comment type="caution">
    <text evidence="9">The sequence shown here is derived from an EMBL/GenBank/DDBJ whole genome shotgun (WGS) entry which is preliminary data.</text>
</comment>
<dbReference type="PRINTS" id="PR00335">
    <property type="entry name" value="KUPTAKETRKA"/>
</dbReference>
<dbReference type="Gene3D" id="3.40.50.720">
    <property type="entry name" value="NAD(P)-binding Rossmann-like Domain"/>
    <property type="match status" value="1"/>
</dbReference>
<feature type="domain" description="RCK N-terminal" evidence="7">
    <location>
        <begin position="4"/>
        <end position="120"/>
    </location>
</feature>
<dbReference type="Pfam" id="PF02254">
    <property type="entry name" value="TrkA_N"/>
    <property type="match status" value="1"/>
</dbReference>
<dbReference type="AlphaFoldDB" id="A0A7J9SK11"/>
<keyword evidence="3" id="KW-0633">Potassium transport</keyword>
<dbReference type="InterPro" id="IPR006037">
    <property type="entry name" value="RCK_C"/>
</dbReference>
<evidence type="ECO:0000256" key="2">
    <source>
        <dbReference type="ARBA" id="ARBA00022448"/>
    </source>
</evidence>
<gene>
    <name evidence="9" type="ORF">H5V44_13535</name>
</gene>
<dbReference type="PANTHER" id="PTHR43833:SF5">
    <property type="entry name" value="TRK SYSTEM POTASSIUM UPTAKE PROTEIN TRKA"/>
    <property type="match status" value="1"/>
</dbReference>
<dbReference type="InterPro" id="IPR050721">
    <property type="entry name" value="Trk_Ktr_HKT_K-transport"/>
</dbReference>
<keyword evidence="2" id="KW-0813">Transport</keyword>
<dbReference type="InterPro" id="IPR036291">
    <property type="entry name" value="NAD(P)-bd_dom_sf"/>
</dbReference>
<dbReference type="SUPFAM" id="SSF51735">
    <property type="entry name" value="NAD(P)-binding Rossmann-fold domains"/>
    <property type="match status" value="1"/>
</dbReference>
<dbReference type="Proteomes" id="UP000546257">
    <property type="component" value="Unassembled WGS sequence"/>
</dbReference>
<dbReference type="GO" id="GO:0005886">
    <property type="term" value="C:plasma membrane"/>
    <property type="evidence" value="ECO:0007669"/>
    <property type="project" value="InterPro"/>
</dbReference>
<protein>
    <submittedName>
        <fullName evidence="9">TrkA family potassium uptake protein</fullName>
    </submittedName>
</protein>
<dbReference type="GO" id="GO:0015079">
    <property type="term" value="F:potassium ion transmembrane transporter activity"/>
    <property type="evidence" value="ECO:0007669"/>
    <property type="project" value="InterPro"/>
</dbReference>
<comment type="function">
    <text evidence="1">Part of a potassium transport system.</text>
</comment>
<feature type="domain" description="RCK C-terminal" evidence="8">
    <location>
        <begin position="142"/>
        <end position="221"/>
    </location>
</feature>
<dbReference type="PROSITE" id="PS51201">
    <property type="entry name" value="RCK_N"/>
    <property type="match status" value="1"/>
</dbReference>
<keyword evidence="5" id="KW-0520">NAD</keyword>
<evidence type="ECO:0000256" key="6">
    <source>
        <dbReference type="ARBA" id="ARBA00023065"/>
    </source>
</evidence>
<evidence type="ECO:0000256" key="5">
    <source>
        <dbReference type="ARBA" id="ARBA00023027"/>
    </source>
</evidence>
<dbReference type="EMBL" id="JACKXD010000005">
    <property type="protein sequence ID" value="MBB6647290.1"/>
    <property type="molecule type" value="Genomic_DNA"/>
</dbReference>
<dbReference type="RefSeq" id="WP_185193669.1">
    <property type="nucleotide sequence ID" value="NZ_JACKXD010000005.1"/>
</dbReference>
<accession>A0A7J9SK11</accession>
<evidence type="ECO:0000313" key="10">
    <source>
        <dbReference type="Proteomes" id="UP000546257"/>
    </source>
</evidence>
<name>A0A7J9SK11_9EURY</name>
<dbReference type="SUPFAM" id="SSF116726">
    <property type="entry name" value="TrkA C-terminal domain-like"/>
    <property type="match status" value="1"/>
</dbReference>
<dbReference type="InterPro" id="IPR003148">
    <property type="entry name" value="RCK_N"/>
</dbReference>
<proteinExistence type="predicted"/>
<dbReference type="PROSITE" id="PS51202">
    <property type="entry name" value="RCK_C"/>
    <property type="match status" value="1"/>
</dbReference>
<evidence type="ECO:0000313" key="9">
    <source>
        <dbReference type="EMBL" id="MBB6647290.1"/>
    </source>
</evidence>
<evidence type="ECO:0000259" key="7">
    <source>
        <dbReference type="PROSITE" id="PS51201"/>
    </source>
</evidence>
<keyword evidence="4" id="KW-0630">Potassium</keyword>
<organism evidence="9 10">
    <name type="scientific">Halobellus ruber</name>
    <dbReference type="NCBI Taxonomy" id="2761102"/>
    <lineage>
        <taxon>Archaea</taxon>
        <taxon>Methanobacteriati</taxon>
        <taxon>Methanobacteriota</taxon>
        <taxon>Stenosarchaea group</taxon>
        <taxon>Halobacteria</taxon>
        <taxon>Halobacteriales</taxon>
        <taxon>Haloferacaceae</taxon>
        <taxon>Halobellus</taxon>
    </lineage>
</organism>
<evidence type="ECO:0000256" key="3">
    <source>
        <dbReference type="ARBA" id="ARBA00022538"/>
    </source>
</evidence>
<reference evidence="9 10" key="1">
    <citation type="submission" date="2020-08" db="EMBL/GenBank/DDBJ databases">
        <authorList>
            <person name="Seo M.-J."/>
        </authorList>
    </citation>
    <scope>NUCLEOTIDE SEQUENCE [LARGE SCALE GENOMIC DNA]</scope>
    <source>
        <strain evidence="9 10">MBLA0160</strain>
    </source>
</reference>
<dbReference type="InterPro" id="IPR036721">
    <property type="entry name" value="RCK_C_sf"/>
</dbReference>